<gene>
    <name evidence="2" type="ORF">CL943_03885</name>
</gene>
<evidence type="ECO:0000313" key="3">
    <source>
        <dbReference type="Proteomes" id="UP000226592"/>
    </source>
</evidence>
<proteinExistence type="predicted"/>
<keyword evidence="1" id="KW-0812">Transmembrane</keyword>
<keyword evidence="1" id="KW-1133">Transmembrane helix</keyword>
<protein>
    <submittedName>
        <fullName evidence="2">Uncharacterized protein</fullName>
    </submittedName>
</protein>
<feature type="transmembrane region" description="Helical" evidence="1">
    <location>
        <begin position="75"/>
        <end position="93"/>
    </location>
</feature>
<dbReference type="EMBL" id="NZBU01000012">
    <property type="protein sequence ID" value="MAG22414.1"/>
    <property type="molecule type" value="Genomic_DNA"/>
</dbReference>
<evidence type="ECO:0000313" key="2">
    <source>
        <dbReference type="EMBL" id="MAG22414.1"/>
    </source>
</evidence>
<accession>A0A2D6M1X5</accession>
<evidence type="ECO:0000256" key="1">
    <source>
        <dbReference type="SAM" id="Phobius"/>
    </source>
</evidence>
<feature type="transmembrane region" description="Helical" evidence="1">
    <location>
        <begin position="51"/>
        <end position="69"/>
    </location>
</feature>
<comment type="caution">
    <text evidence="2">The sequence shown here is derived from an EMBL/GenBank/DDBJ whole genome shotgun (WGS) entry which is preliminary data.</text>
</comment>
<reference evidence="3" key="1">
    <citation type="submission" date="2017-09" db="EMBL/GenBank/DDBJ databases">
        <title>The Reconstruction of 2,631 Draft Metagenome-Assembled Genomes from the Global Oceans.</title>
        <authorList>
            <person name="Tully B.J."/>
            <person name="Graham E.D."/>
            <person name="Heidelberg J.F."/>
        </authorList>
    </citation>
    <scope>NUCLEOTIDE SEQUENCE [LARGE SCALE GENOMIC DNA]</scope>
</reference>
<sequence length="320" mass="37124">MAKPFSILVYMPEPRDRGFFDKVNNAFFVIVDSLFDFMEKKGWNIPIETRFFFHALLFIALFYFASSILIESFYFVEALLIFLIILTFSIANIRPIRQILGYYSSDEKIRSIVNKINNNQVSIRAVVEHLSKNLLPPHLTLSIIHAYQKKAKTLPPRLIKAVLRQPPSLDIVTETIKNDLTDSDFSVMMSQYKNMLNKDTLLKVIKSQKLSANKIRDTLFFQESAYKSIKEIAASTTDNALIDVLVIEKEAYRAKPLLKNFLRNHHFFISITLPLIIAMAVTIPLYYSYGIVSGVIGFTLWVILFEFFHAYFIQEIYFRV</sequence>
<name>A0A2D6M1X5_9ARCH</name>
<feature type="transmembrane region" description="Helical" evidence="1">
    <location>
        <begin position="267"/>
        <end position="289"/>
    </location>
</feature>
<feature type="transmembrane region" description="Helical" evidence="1">
    <location>
        <begin position="295"/>
        <end position="313"/>
    </location>
</feature>
<dbReference type="AlphaFoldDB" id="A0A2D6M1X5"/>
<keyword evidence="1" id="KW-0472">Membrane</keyword>
<organism evidence="2 3">
    <name type="scientific">Candidatus Iainarchaeum sp</name>
    <dbReference type="NCBI Taxonomy" id="3101447"/>
    <lineage>
        <taxon>Archaea</taxon>
        <taxon>Candidatus Iainarchaeota</taxon>
        <taxon>Candidatus Iainarchaeia</taxon>
        <taxon>Candidatus Iainarchaeales</taxon>
        <taxon>Candidatus Iainarchaeaceae</taxon>
        <taxon>Candidatus Iainarchaeum</taxon>
    </lineage>
</organism>
<dbReference type="Proteomes" id="UP000226592">
    <property type="component" value="Unassembled WGS sequence"/>
</dbReference>